<dbReference type="Gene3D" id="3.30.530.20">
    <property type="match status" value="1"/>
</dbReference>
<sequence>MGREFESVHQADVDATPEQVWEAIATGPGIESWFMGRADVEPGADGVVRLDFGGYSPKQPVTAWEPGHRLAYGTETAPDGRFVAYEFLLEGRGRASTTLRVVASGFLPGDDWADEFEAMARGHQMFFRTLFEYLGHFAGRAATPVTAFGPPVADRDHAWATLYSELGLSAPVSAGDGASLRFAGGAAEDGVVYYVNPDTLGIRTDGALIRFLQGFRGPLIASHHVFTDDPDEAARHTDAAWQSWLARVLG</sequence>
<keyword evidence="4" id="KW-1185">Reference proteome</keyword>
<protein>
    <submittedName>
        <fullName evidence="3">Uncharacterized protein YndB with AHSA1/START domain</fullName>
    </submittedName>
</protein>
<dbReference type="AlphaFoldDB" id="A0A7W9GNA5"/>
<dbReference type="Proteomes" id="UP000542813">
    <property type="component" value="Unassembled WGS sequence"/>
</dbReference>
<name>A0A7W9GNA5_9ACTN</name>
<proteinExistence type="inferred from homology"/>
<evidence type="ECO:0000313" key="4">
    <source>
        <dbReference type="Proteomes" id="UP000542813"/>
    </source>
</evidence>
<evidence type="ECO:0000256" key="1">
    <source>
        <dbReference type="ARBA" id="ARBA00006817"/>
    </source>
</evidence>
<dbReference type="EMBL" id="JACHMM010000001">
    <property type="protein sequence ID" value="MBB5786847.1"/>
    <property type="molecule type" value="Genomic_DNA"/>
</dbReference>
<dbReference type="SUPFAM" id="SSF55961">
    <property type="entry name" value="Bet v1-like"/>
    <property type="match status" value="1"/>
</dbReference>
<dbReference type="RefSeq" id="WP_184820528.1">
    <property type="nucleotide sequence ID" value="NZ_JACHMM010000001.1"/>
</dbReference>
<dbReference type="InterPro" id="IPR013538">
    <property type="entry name" value="ASHA1/2-like_C"/>
</dbReference>
<organism evidence="3 4">
    <name type="scientific">Jiangella mangrovi</name>
    <dbReference type="NCBI Taxonomy" id="1524084"/>
    <lineage>
        <taxon>Bacteria</taxon>
        <taxon>Bacillati</taxon>
        <taxon>Actinomycetota</taxon>
        <taxon>Actinomycetes</taxon>
        <taxon>Jiangellales</taxon>
        <taxon>Jiangellaceae</taxon>
        <taxon>Jiangella</taxon>
    </lineage>
</organism>
<reference evidence="3 4" key="1">
    <citation type="submission" date="2020-08" db="EMBL/GenBank/DDBJ databases">
        <title>Sequencing the genomes of 1000 actinobacteria strains.</title>
        <authorList>
            <person name="Klenk H.-P."/>
        </authorList>
    </citation>
    <scope>NUCLEOTIDE SEQUENCE [LARGE SCALE GENOMIC DNA]</scope>
    <source>
        <strain evidence="3 4">DSM 102122</strain>
    </source>
</reference>
<dbReference type="Pfam" id="PF08327">
    <property type="entry name" value="AHSA1"/>
    <property type="match status" value="1"/>
</dbReference>
<feature type="domain" description="Activator of Hsp90 ATPase homologue 1/2-like C-terminal" evidence="2">
    <location>
        <begin position="14"/>
        <end position="134"/>
    </location>
</feature>
<comment type="caution">
    <text evidence="3">The sequence shown here is derived from an EMBL/GenBank/DDBJ whole genome shotgun (WGS) entry which is preliminary data.</text>
</comment>
<evidence type="ECO:0000313" key="3">
    <source>
        <dbReference type="EMBL" id="MBB5786847.1"/>
    </source>
</evidence>
<gene>
    <name evidence="3" type="ORF">HD601_001422</name>
</gene>
<comment type="similarity">
    <text evidence="1">Belongs to the AHA1 family.</text>
</comment>
<evidence type="ECO:0000259" key="2">
    <source>
        <dbReference type="Pfam" id="PF08327"/>
    </source>
</evidence>
<accession>A0A7W9GNA5</accession>
<dbReference type="CDD" id="cd07814">
    <property type="entry name" value="SRPBCC_CalC_Aha1-like"/>
    <property type="match status" value="1"/>
</dbReference>
<dbReference type="InterPro" id="IPR023393">
    <property type="entry name" value="START-like_dom_sf"/>
</dbReference>